<proteinExistence type="inferred from homology"/>
<dbReference type="Gene3D" id="3.40.50.1110">
    <property type="entry name" value="SGNH hydrolase"/>
    <property type="match status" value="1"/>
</dbReference>
<evidence type="ECO:0000313" key="3">
    <source>
        <dbReference type="EMBL" id="OTF97007.1"/>
    </source>
</evidence>
<comment type="similarity">
    <text evidence="1">Belongs to the 'GDSL' lipolytic enzyme family.</text>
</comment>
<dbReference type="InterPro" id="IPR036514">
    <property type="entry name" value="SGNH_hydro_sf"/>
</dbReference>
<dbReference type="GO" id="GO:0004806">
    <property type="term" value="F:triacylglycerol lipase activity"/>
    <property type="evidence" value="ECO:0007669"/>
    <property type="project" value="UniProtKB-EC"/>
</dbReference>
<dbReference type="OMA" id="MCEDASK"/>
<dbReference type="InParanoid" id="A0A251SDU2"/>
<dbReference type="Proteomes" id="UP000215914">
    <property type="component" value="Chromosome 14"/>
</dbReference>
<dbReference type="PANTHER" id="PTHR45642">
    <property type="entry name" value="GDSL ESTERASE/LIPASE EXL3"/>
    <property type="match status" value="1"/>
</dbReference>
<name>A0A251SDU2_HELAN</name>
<evidence type="ECO:0000256" key="1">
    <source>
        <dbReference type="ARBA" id="ARBA00008668"/>
    </source>
</evidence>
<dbReference type="Pfam" id="PF00657">
    <property type="entry name" value="Lipase_GDSL"/>
    <property type="match status" value="1"/>
</dbReference>
<dbReference type="InterPro" id="IPR050592">
    <property type="entry name" value="GDSL_lipolytic_enzyme"/>
</dbReference>
<dbReference type="EC" id="3.1.1.3" evidence="2"/>
<protein>
    <submittedName>
        <fullName evidence="3">Putative SGNH hydrolase-type esterase domain-containing protein</fullName>
    </submittedName>
    <submittedName>
        <fullName evidence="2">Triacylglycerol lipase</fullName>
        <ecNumber evidence="2">3.1.1.3</ecNumber>
    </submittedName>
</protein>
<dbReference type="AlphaFoldDB" id="A0A251SDU2"/>
<dbReference type="PANTHER" id="PTHR45642:SF150">
    <property type="entry name" value="GDSL ESTERASE_LIPASE EXL3"/>
    <property type="match status" value="1"/>
</dbReference>
<dbReference type="InterPro" id="IPR001087">
    <property type="entry name" value="GDSL"/>
</dbReference>
<dbReference type="EMBL" id="CM007903">
    <property type="protein sequence ID" value="OTF97007.1"/>
    <property type="molecule type" value="Genomic_DNA"/>
</dbReference>
<reference evidence="2 4" key="1">
    <citation type="journal article" date="2017" name="Nature">
        <title>The sunflower genome provides insights into oil metabolism, flowering and Asterid evolution.</title>
        <authorList>
            <person name="Badouin H."/>
            <person name="Gouzy J."/>
            <person name="Grassa C.J."/>
            <person name="Murat F."/>
            <person name="Staton S.E."/>
            <person name="Cottret L."/>
            <person name="Lelandais-Briere C."/>
            <person name="Owens G.L."/>
            <person name="Carrere S."/>
            <person name="Mayjonade B."/>
            <person name="Legrand L."/>
            <person name="Gill N."/>
            <person name="Kane N.C."/>
            <person name="Bowers J.E."/>
            <person name="Hubner S."/>
            <person name="Bellec A."/>
            <person name="Berard A."/>
            <person name="Berges H."/>
            <person name="Blanchet N."/>
            <person name="Boniface M.C."/>
            <person name="Brunel D."/>
            <person name="Catrice O."/>
            <person name="Chaidir N."/>
            <person name="Claudel C."/>
            <person name="Donnadieu C."/>
            <person name="Faraut T."/>
            <person name="Fievet G."/>
            <person name="Helmstetter N."/>
            <person name="King M."/>
            <person name="Knapp S.J."/>
            <person name="Lai Z."/>
            <person name="Le Paslier M.C."/>
            <person name="Lippi Y."/>
            <person name="Lorenzon L."/>
            <person name="Mandel J.R."/>
            <person name="Marage G."/>
            <person name="Marchand G."/>
            <person name="Marquand E."/>
            <person name="Bret-Mestries E."/>
            <person name="Morien E."/>
            <person name="Nambeesan S."/>
            <person name="Nguyen T."/>
            <person name="Pegot-Espagnet P."/>
            <person name="Pouilly N."/>
            <person name="Raftis F."/>
            <person name="Sallet E."/>
            <person name="Schiex T."/>
            <person name="Thomas J."/>
            <person name="Vandecasteele C."/>
            <person name="Vares D."/>
            <person name="Vear F."/>
            <person name="Vautrin S."/>
            <person name="Crespi M."/>
            <person name="Mangin B."/>
            <person name="Burke J.M."/>
            <person name="Salse J."/>
            <person name="Munos S."/>
            <person name="Vincourt P."/>
            <person name="Rieseberg L.H."/>
            <person name="Langlade N.B."/>
        </authorList>
    </citation>
    <scope>NUCLEOTIDE SEQUENCE [LARGE SCALE GENOMIC DNA]</scope>
    <source>
        <strain evidence="4">cv. SF193</strain>
        <tissue evidence="2">Leaves</tissue>
    </source>
</reference>
<accession>A0A251SDU2</accession>
<reference evidence="3" key="2">
    <citation type="submission" date="2017-02" db="EMBL/GenBank/DDBJ databases">
        <title>Sunflower complete genome.</title>
        <authorList>
            <person name="Langlade N."/>
            <person name="Munos S."/>
        </authorList>
    </citation>
    <scope>NUCLEOTIDE SEQUENCE [LARGE SCALE GENOMIC DNA]</scope>
    <source>
        <tissue evidence="3">Leaves</tissue>
    </source>
</reference>
<keyword evidence="3" id="KW-0378">Hydrolase</keyword>
<sequence length="216" mass="24625">MFKEYIVKLKGIVGEKEANEIIEKSLYLISWSSNDWGISYTALPIRAVQYDVPTYATFLVKKATEFIQEMHKLGARKMIFFNTPIIGCFPLARTIAGGVIRKCGDLFNEEAQIFNRMLNRHIQFLSSSLPQSRFIIADYFKILQEIIDNSLEYGFEVVDRGCCGTGVVEVAVLCNKLSPLCPDVTKYLYWDSLHLTEKGYSIVVDHALEDMMNILV</sequence>
<gene>
    <name evidence="3" type="ORF">HannXRQ_Chr14g0429801</name>
    <name evidence="2" type="ORF">HanXRQr2_Chr14g0623061</name>
</gene>
<keyword evidence="4" id="KW-1185">Reference proteome</keyword>
<dbReference type="Gramene" id="mRNA:HanXRQr2_Chr14g0623061">
    <property type="protein sequence ID" value="mRNA:HanXRQr2_Chr14g0623061"/>
    <property type="gene ID" value="HanXRQr2_Chr14g0623061"/>
</dbReference>
<dbReference type="STRING" id="4232.A0A251SDU2"/>
<evidence type="ECO:0000313" key="2">
    <source>
        <dbReference type="EMBL" id="KAF5767332.1"/>
    </source>
</evidence>
<reference evidence="2" key="3">
    <citation type="submission" date="2020-06" db="EMBL/GenBank/DDBJ databases">
        <title>Helianthus annuus Genome sequencing and assembly Release 2.</title>
        <authorList>
            <person name="Gouzy J."/>
            <person name="Langlade N."/>
            <person name="Munos S."/>
        </authorList>
    </citation>
    <scope>NUCLEOTIDE SEQUENCE</scope>
    <source>
        <tissue evidence="2">Leaves</tissue>
    </source>
</reference>
<organism evidence="3 4">
    <name type="scientific">Helianthus annuus</name>
    <name type="common">Common sunflower</name>
    <dbReference type="NCBI Taxonomy" id="4232"/>
    <lineage>
        <taxon>Eukaryota</taxon>
        <taxon>Viridiplantae</taxon>
        <taxon>Streptophyta</taxon>
        <taxon>Embryophyta</taxon>
        <taxon>Tracheophyta</taxon>
        <taxon>Spermatophyta</taxon>
        <taxon>Magnoliopsida</taxon>
        <taxon>eudicotyledons</taxon>
        <taxon>Gunneridae</taxon>
        <taxon>Pentapetalae</taxon>
        <taxon>asterids</taxon>
        <taxon>campanulids</taxon>
        <taxon>Asterales</taxon>
        <taxon>Asteraceae</taxon>
        <taxon>Asteroideae</taxon>
        <taxon>Heliantheae alliance</taxon>
        <taxon>Heliantheae</taxon>
        <taxon>Helianthus</taxon>
    </lineage>
</organism>
<evidence type="ECO:0000313" key="4">
    <source>
        <dbReference type="Proteomes" id="UP000215914"/>
    </source>
</evidence>
<dbReference type="EMBL" id="MNCJ02000329">
    <property type="protein sequence ID" value="KAF5767332.1"/>
    <property type="molecule type" value="Genomic_DNA"/>
</dbReference>